<name>A6TNK9_ALKMQ</name>
<dbReference type="STRING" id="293826.Amet_1598"/>
<dbReference type="EMBL" id="CP000724">
    <property type="protein sequence ID" value="ABR47777.1"/>
    <property type="molecule type" value="Genomic_DNA"/>
</dbReference>
<dbReference type="HOGENOM" id="CLU_478843_0_0_9"/>
<reference evidence="2" key="1">
    <citation type="journal article" date="2016" name="Genome Announc.">
        <title>Complete genome sequence of Alkaliphilus metalliredigens strain QYMF, an alkaliphilic and metal-reducing bacterium isolated from borax-contaminated leachate ponds.</title>
        <authorList>
            <person name="Hwang C."/>
            <person name="Copeland A."/>
            <person name="Lucas S."/>
            <person name="Lapidus A."/>
            <person name="Barry K."/>
            <person name="Detter J.C."/>
            <person name="Glavina Del Rio T."/>
            <person name="Hammon N."/>
            <person name="Israni S."/>
            <person name="Dalin E."/>
            <person name="Tice H."/>
            <person name="Pitluck S."/>
            <person name="Chertkov O."/>
            <person name="Brettin T."/>
            <person name="Bruce D."/>
            <person name="Han C."/>
            <person name="Schmutz J."/>
            <person name="Larimer F."/>
            <person name="Land M.L."/>
            <person name="Hauser L."/>
            <person name="Kyrpides N."/>
            <person name="Mikhailova N."/>
            <person name="Ye Q."/>
            <person name="Zhou J."/>
            <person name="Richardson P."/>
            <person name="Fields M.W."/>
        </authorList>
    </citation>
    <scope>NUCLEOTIDE SEQUENCE [LARGE SCALE GENOMIC DNA]</scope>
    <source>
        <strain evidence="2">QYMF</strain>
    </source>
</reference>
<evidence type="ECO:0000313" key="2">
    <source>
        <dbReference type="Proteomes" id="UP000001572"/>
    </source>
</evidence>
<dbReference type="KEGG" id="amt:Amet_1598"/>
<dbReference type="eggNOG" id="COG0323">
    <property type="taxonomic scope" value="Bacteria"/>
</dbReference>
<dbReference type="Proteomes" id="UP000001572">
    <property type="component" value="Chromosome"/>
</dbReference>
<protein>
    <submittedName>
        <fullName evidence="1">Uncharacterized protein</fullName>
    </submittedName>
</protein>
<organism evidence="1 2">
    <name type="scientific">Alkaliphilus metalliredigens (strain QYMF)</name>
    <dbReference type="NCBI Taxonomy" id="293826"/>
    <lineage>
        <taxon>Bacteria</taxon>
        <taxon>Bacillati</taxon>
        <taxon>Bacillota</taxon>
        <taxon>Clostridia</taxon>
        <taxon>Peptostreptococcales</taxon>
        <taxon>Natronincolaceae</taxon>
        <taxon>Alkaliphilus</taxon>
    </lineage>
</organism>
<gene>
    <name evidence="1" type="ordered locus">Amet_1598</name>
</gene>
<dbReference type="InterPro" id="IPR036890">
    <property type="entry name" value="HATPase_C_sf"/>
</dbReference>
<proteinExistence type="predicted"/>
<dbReference type="Pfam" id="PF13589">
    <property type="entry name" value="HATPase_c_3"/>
    <property type="match status" value="1"/>
</dbReference>
<dbReference type="SUPFAM" id="SSF55874">
    <property type="entry name" value="ATPase domain of HSP90 chaperone/DNA topoisomerase II/histidine kinase"/>
    <property type="match status" value="1"/>
</dbReference>
<accession>A6TNK9</accession>
<dbReference type="Gene3D" id="3.30.565.10">
    <property type="entry name" value="Histidine kinase-like ATPase, C-terminal domain"/>
    <property type="match status" value="1"/>
</dbReference>
<evidence type="ECO:0000313" key="1">
    <source>
        <dbReference type="EMBL" id="ABR47777.1"/>
    </source>
</evidence>
<sequence length="543" mass="62852">MRICKPEVKEISLFREVAKNIVNPLEVIREGISNSHDADAKHISIVIYRNKSGKFVLEMQDDGKGMNFNNIQSFFNLGDSNKDNVGIGEKGLGTKIYFKSEKIILYTQVREGEAYKATMDKPWEALMSNMMPEYIVEKIKPSPGKIGTTICIEGYIIDNPEKYFNFDTVLDYILWFTAAGSFKTFFANYPELHKYVYNLQVAPRVFIDDKINCINEEIAGTHQFHPPQEKPKEDPYEVIYKKSVNYCRHFGPYHRATNINGEYVSFQLYGTVSGTNCRKKISKLRQGKSLKSRFGIYLAKDFIPITKATGLILEPNQHHFHLLLNSQSFELTADRNNITNFDDPKVKWVLEEAKKIINEDIVSLAEEGYFMLRKQEEIEHSLQDKRRSLYTRLAKFDKIAELGMDEIPILKSPDNEAQVALIFSALMANKISRKKIKHINKIGHYSYQSATDMVCVNQNNEKILVEVEYKLSNLFKHDHPYETFDCVVCWRVDLDVNEKKKMKDGNIMNLVYEDGEWLLKYGTKKMIPVIELSSIVDSLKNWK</sequence>
<dbReference type="AlphaFoldDB" id="A6TNK9"/>
<dbReference type="OrthoDB" id="5480418at2"/>
<keyword evidence="2" id="KW-1185">Reference proteome</keyword>